<name>A0A0W0G9R9_MONRR</name>
<keyword evidence="1" id="KW-0812">Transmembrane</keyword>
<dbReference type="AlphaFoldDB" id="A0A0W0G9R9"/>
<dbReference type="Proteomes" id="UP000054988">
    <property type="component" value="Unassembled WGS sequence"/>
</dbReference>
<accession>A0A0W0G9R9</accession>
<comment type="caution">
    <text evidence="2">The sequence shown here is derived from an EMBL/GenBank/DDBJ whole genome shotgun (WGS) entry which is preliminary data.</text>
</comment>
<protein>
    <submittedName>
        <fullName evidence="2">Uncharacterized protein</fullName>
    </submittedName>
</protein>
<evidence type="ECO:0000313" key="2">
    <source>
        <dbReference type="EMBL" id="KTB45314.1"/>
    </source>
</evidence>
<feature type="transmembrane region" description="Helical" evidence="1">
    <location>
        <begin position="62"/>
        <end position="81"/>
    </location>
</feature>
<dbReference type="EMBL" id="LATX01000722">
    <property type="protein sequence ID" value="KTB45314.1"/>
    <property type="molecule type" value="Genomic_DNA"/>
</dbReference>
<keyword evidence="1" id="KW-1133">Transmembrane helix</keyword>
<proteinExistence type="predicted"/>
<evidence type="ECO:0000256" key="1">
    <source>
        <dbReference type="SAM" id="Phobius"/>
    </source>
</evidence>
<keyword evidence="1" id="KW-0472">Membrane</keyword>
<evidence type="ECO:0000313" key="3">
    <source>
        <dbReference type="Proteomes" id="UP000054988"/>
    </source>
</evidence>
<sequence length="83" mass="9182">MPFRLLMLPSRETTDVLSRTGNHPMFMSLMLPPPEPEIAEVHITCTVAPMTKNQECSNQKPFNICWIGVMLVTSGLVIVSVPG</sequence>
<organism evidence="2 3">
    <name type="scientific">Moniliophthora roreri</name>
    <name type="common">Frosty pod rot fungus</name>
    <name type="synonym">Monilia roreri</name>
    <dbReference type="NCBI Taxonomy" id="221103"/>
    <lineage>
        <taxon>Eukaryota</taxon>
        <taxon>Fungi</taxon>
        <taxon>Dikarya</taxon>
        <taxon>Basidiomycota</taxon>
        <taxon>Agaricomycotina</taxon>
        <taxon>Agaricomycetes</taxon>
        <taxon>Agaricomycetidae</taxon>
        <taxon>Agaricales</taxon>
        <taxon>Marasmiineae</taxon>
        <taxon>Marasmiaceae</taxon>
        <taxon>Moniliophthora</taxon>
    </lineage>
</organism>
<gene>
    <name evidence="2" type="ORF">WG66_2108</name>
</gene>
<reference evidence="2 3" key="1">
    <citation type="submission" date="2015-12" db="EMBL/GenBank/DDBJ databases">
        <title>Draft genome sequence of Moniliophthora roreri, the causal agent of frosty pod rot of cacao.</title>
        <authorList>
            <person name="Aime M.C."/>
            <person name="Diaz-Valderrama J.R."/>
            <person name="Kijpornyongpan T."/>
            <person name="Phillips-Mora W."/>
        </authorList>
    </citation>
    <scope>NUCLEOTIDE SEQUENCE [LARGE SCALE GENOMIC DNA]</scope>
    <source>
        <strain evidence="2 3">MCA 2952</strain>
    </source>
</reference>